<keyword evidence="3 4" id="KW-0440">LIM domain</keyword>
<dbReference type="GO" id="GO:0030018">
    <property type="term" value="C:Z disc"/>
    <property type="evidence" value="ECO:0007669"/>
    <property type="project" value="TreeGrafter"/>
</dbReference>
<evidence type="ECO:0000256" key="3">
    <source>
        <dbReference type="ARBA" id="ARBA00023038"/>
    </source>
</evidence>
<evidence type="ECO:0000256" key="1">
    <source>
        <dbReference type="ARBA" id="ARBA00022723"/>
    </source>
</evidence>
<reference evidence="7 8" key="1">
    <citation type="journal article" date="2022" name="Nat. Ecol. Evol.">
        <title>A masculinizing supergene underlies an exaggerated male reproductive morph in a spider.</title>
        <authorList>
            <person name="Hendrickx F."/>
            <person name="De Corte Z."/>
            <person name="Sonet G."/>
            <person name="Van Belleghem S.M."/>
            <person name="Kostlbacher S."/>
            <person name="Vangestel C."/>
        </authorList>
    </citation>
    <scope>NUCLEOTIDE SEQUENCE [LARGE SCALE GENOMIC DNA]</scope>
    <source>
        <strain evidence="7">W744_W776</strain>
    </source>
</reference>
<dbReference type="InterPro" id="IPR050604">
    <property type="entry name" value="PDZ-LIM_domain"/>
</dbReference>
<feature type="region of interest" description="Disordered" evidence="5">
    <location>
        <begin position="192"/>
        <end position="228"/>
    </location>
</feature>
<feature type="region of interest" description="Disordered" evidence="5">
    <location>
        <begin position="279"/>
        <end position="343"/>
    </location>
</feature>
<dbReference type="EMBL" id="JAFNEN010000451">
    <property type="protein sequence ID" value="KAG8182736.1"/>
    <property type="molecule type" value="Genomic_DNA"/>
</dbReference>
<feature type="domain" description="LIM zinc-binding" evidence="6">
    <location>
        <begin position="565"/>
        <end position="626"/>
    </location>
</feature>
<feature type="compositionally biased region" description="Polar residues" evidence="5">
    <location>
        <begin position="317"/>
        <end position="328"/>
    </location>
</feature>
<evidence type="ECO:0000256" key="5">
    <source>
        <dbReference type="SAM" id="MobiDB-lite"/>
    </source>
</evidence>
<feature type="region of interest" description="Disordered" evidence="5">
    <location>
        <begin position="246"/>
        <end position="267"/>
    </location>
</feature>
<dbReference type="Gene3D" id="2.10.110.10">
    <property type="entry name" value="Cysteine Rich Protein"/>
    <property type="match status" value="2"/>
</dbReference>
<evidence type="ECO:0000313" key="8">
    <source>
        <dbReference type="Proteomes" id="UP000827092"/>
    </source>
</evidence>
<dbReference type="GO" id="GO:0001725">
    <property type="term" value="C:stress fiber"/>
    <property type="evidence" value="ECO:0007669"/>
    <property type="project" value="TreeGrafter"/>
</dbReference>
<sequence>MEAFSMNVIAQTLSTHSEMIAPGVMGINFMKPEKPINTMSEVYKLVQEEQQNKGWSPKPAPSGQQIFRPSKVPPSVAPKPVVNAAPPAPAPAPPASAPAPMPVLKPVAPPAPEGPSQGPCSDCGRNITGPFVSLSDRTLHQECFNCSTCGSSLQNIGFHNINNKLYCETHAKLAARVIASNACPPSPVPPTFSAPPAPVPQAPPAAPLPQPIQDLPRSQLAPQAAAAPSLPQSSLYQPVVPTPWGQNLSHLPQTPSSSGNLTFRSISPQPFKRISGEFHRVNAPSSPTPGSGPSISPLAYASGPLPFEMKPYMPPEQTRSSLFSSVGESTQQSTTEMSSSQTTQVTQQVVQQKTTQVSSHSSSVYAMDYKQVVGGQSKTKFVWPPPKSEFEIDGSSPQAPQTQNYSPLVSMPQQQQDNSAQQPAFRSVQAPQPQETAVADIVAPVAPPPAAFTVPPLPSSFPQSEPLRPQEPAPAAPVSLPPAPAPMAPLPQAWAPPPQAPAPYTAQGSTAQNFAPVLPPVLDPQQPASSAPAQPGVPVGAGSKPAPKKGRGQLMSTENVPGRIPICGDCGEPIRGPFIVALNRTWCPDHFHCNNVHCKTPLIDVGFVEEQGQLYCEQCYEQFLAPVCSKCNVRIKGVSLAIKELIQNCTL</sequence>
<dbReference type="GO" id="GO:0030036">
    <property type="term" value="P:actin cytoskeleton organization"/>
    <property type="evidence" value="ECO:0007669"/>
    <property type="project" value="TreeGrafter"/>
</dbReference>
<feature type="domain" description="LIM zinc-binding" evidence="6">
    <location>
        <begin position="118"/>
        <end position="177"/>
    </location>
</feature>
<name>A0AAV6UF85_9ARAC</name>
<feature type="region of interest" description="Disordered" evidence="5">
    <location>
        <begin position="384"/>
        <end position="435"/>
    </location>
</feature>
<feature type="compositionally biased region" description="Low complexity" evidence="5">
    <location>
        <begin position="215"/>
        <end position="228"/>
    </location>
</feature>
<feature type="compositionally biased region" description="Low complexity" evidence="5">
    <location>
        <begin position="413"/>
        <end position="422"/>
    </location>
</feature>
<feature type="compositionally biased region" description="Pro residues" evidence="5">
    <location>
        <begin position="469"/>
        <end position="501"/>
    </location>
</feature>
<evidence type="ECO:0000313" key="7">
    <source>
        <dbReference type="EMBL" id="KAG8182736.1"/>
    </source>
</evidence>
<evidence type="ECO:0000259" key="6">
    <source>
        <dbReference type="PROSITE" id="PS50023"/>
    </source>
</evidence>
<dbReference type="GO" id="GO:0003779">
    <property type="term" value="F:actin binding"/>
    <property type="evidence" value="ECO:0007669"/>
    <property type="project" value="TreeGrafter"/>
</dbReference>
<dbReference type="GO" id="GO:0005912">
    <property type="term" value="C:adherens junction"/>
    <property type="evidence" value="ECO:0007669"/>
    <property type="project" value="TreeGrafter"/>
</dbReference>
<feature type="compositionally biased region" description="Low complexity" evidence="5">
    <location>
        <begin position="329"/>
        <end position="343"/>
    </location>
</feature>
<dbReference type="PROSITE" id="PS50023">
    <property type="entry name" value="LIM_DOMAIN_2"/>
    <property type="match status" value="2"/>
</dbReference>
<proteinExistence type="predicted"/>
<dbReference type="SUPFAM" id="SSF57716">
    <property type="entry name" value="Glucocorticoid receptor-like (DNA-binding domain)"/>
    <property type="match status" value="3"/>
</dbReference>
<feature type="region of interest" description="Disordered" evidence="5">
    <location>
        <begin position="50"/>
        <end position="80"/>
    </location>
</feature>
<dbReference type="FunFam" id="2.10.110.10:FF:000069">
    <property type="entry name" value="Uncharacterized protein, isoform Z"/>
    <property type="match status" value="1"/>
</dbReference>
<keyword evidence="8" id="KW-1185">Reference proteome</keyword>
<accession>A0AAV6UF85</accession>
<comment type="caution">
    <text evidence="7">The sequence shown here is derived from an EMBL/GenBank/DDBJ whole genome shotgun (WGS) entry which is preliminary data.</text>
</comment>
<dbReference type="GO" id="GO:0031941">
    <property type="term" value="C:filamentous actin"/>
    <property type="evidence" value="ECO:0007669"/>
    <property type="project" value="TreeGrafter"/>
</dbReference>
<dbReference type="AlphaFoldDB" id="A0AAV6UF85"/>
<dbReference type="InterPro" id="IPR001781">
    <property type="entry name" value="Znf_LIM"/>
</dbReference>
<dbReference type="GO" id="GO:0061061">
    <property type="term" value="P:muscle structure development"/>
    <property type="evidence" value="ECO:0007669"/>
    <property type="project" value="TreeGrafter"/>
</dbReference>
<gene>
    <name evidence="7" type="ORF">JTE90_026187</name>
</gene>
<evidence type="ECO:0000256" key="4">
    <source>
        <dbReference type="PROSITE-ProRule" id="PRU00125"/>
    </source>
</evidence>
<dbReference type="GO" id="GO:0051371">
    <property type="term" value="F:muscle alpha-actinin binding"/>
    <property type="evidence" value="ECO:0007669"/>
    <property type="project" value="TreeGrafter"/>
</dbReference>
<dbReference type="SMART" id="SM00132">
    <property type="entry name" value="LIM"/>
    <property type="match status" value="2"/>
</dbReference>
<keyword evidence="1 4" id="KW-0479">Metal-binding</keyword>
<keyword evidence="2 4" id="KW-0862">Zinc</keyword>
<feature type="compositionally biased region" description="Low complexity" evidence="5">
    <location>
        <begin position="284"/>
        <end position="297"/>
    </location>
</feature>
<feature type="compositionally biased region" description="Polar residues" evidence="5">
    <location>
        <begin position="395"/>
        <end position="407"/>
    </location>
</feature>
<feature type="compositionally biased region" description="Pro residues" evidence="5">
    <location>
        <begin position="192"/>
        <end position="210"/>
    </location>
</feature>
<dbReference type="CDD" id="cd09455">
    <property type="entry name" value="LIM1_Enigma_like_1"/>
    <property type="match status" value="1"/>
</dbReference>
<protein>
    <recommendedName>
        <fullName evidence="6">LIM zinc-binding domain-containing protein</fullName>
    </recommendedName>
</protein>
<dbReference type="GO" id="GO:0046872">
    <property type="term" value="F:metal ion binding"/>
    <property type="evidence" value="ECO:0007669"/>
    <property type="project" value="UniProtKB-KW"/>
</dbReference>
<evidence type="ECO:0000256" key="2">
    <source>
        <dbReference type="ARBA" id="ARBA00022833"/>
    </source>
</evidence>
<feature type="region of interest" description="Disordered" evidence="5">
    <location>
        <begin position="454"/>
        <end position="557"/>
    </location>
</feature>
<feature type="compositionally biased region" description="Low complexity" evidence="5">
    <location>
        <begin position="523"/>
        <end position="534"/>
    </location>
</feature>
<dbReference type="PANTHER" id="PTHR24214:SF38">
    <property type="entry name" value="PDZ AND LIM DOMAIN PROTEIN ZASP-RELATED"/>
    <property type="match status" value="1"/>
</dbReference>
<organism evidence="7 8">
    <name type="scientific">Oedothorax gibbosus</name>
    <dbReference type="NCBI Taxonomy" id="931172"/>
    <lineage>
        <taxon>Eukaryota</taxon>
        <taxon>Metazoa</taxon>
        <taxon>Ecdysozoa</taxon>
        <taxon>Arthropoda</taxon>
        <taxon>Chelicerata</taxon>
        <taxon>Arachnida</taxon>
        <taxon>Araneae</taxon>
        <taxon>Araneomorphae</taxon>
        <taxon>Entelegynae</taxon>
        <taxon>Araneoidea</taxon>
        <taxon>Linyphiidae</taxon>
        <taxon>Erigoninae</taxon>
        <taxon>Oedothorax</taxon>
    </lineage>
</organism>
<dbReference type="PANTHER" id="PTHR24214">
    <property type="entry name" value="PDZ AND LIM DOMAIN PROTEIN ZASP"/>
    <property type="match status" value="1"/>
</dbReference>
<dbReference type="Pfam" id="PF00412">
    <property type="entry name" value="LIM"/>
    <property type="match status" value="2"/>
</dbReference>
<dbReference type="Proteomes" id="UP000827092">
    <property type="component" value="Unassembled WGS sequence"/>
</dbReference>